<organism evidence="11">
    <name type="scientific">Xenopsylla cheopis</name>
    <name type="common">Oriental rat flea</name>
    <name type="synonym">Pulex cheopis</name>
    <dbReference type="NCBI Taxonomy" id="163159"/>
    <lineage>
        <taxon>Eukaryota</taxon>
        <taxon>Metazoa</taxon>
        <taxon>Ecdysozoa</taxon>
        <taxon>Arthropoda</taxon>
        <taxon>Hexapoda</taxon>
        <taxon>Insecta</taxon>
        <taxon>Pterygota</taxon>
        <taxon>Neoptera</taxon>
        <taxon>Endopterygota</taxon>
        <taxon>Siphonaptera</taxon>
        <taxon>Pulicidae</taxon>
        <taxon>Xenopsyllinae</taxon>
        <taxon>Xenopsylla</taxon>
    </lineage>
</organism>
<dbReference type="Pfam" id="PF01979">
    <property type="entry name" value="Amidohydro_1"/>
    <property type="match status" value="1"/>
</dbReference>
<dbReference type="InterPro" id="IPR006680">
    <property type="entry name" value="Amidohydro-rel"/>
</dbReference>
<dbReference type="GO" id="GO:0008892">
    <property type="term" value="F:guanine deaminase activity"/>
    <property type="evidence" value="ECO:0007669"/>
    <property type="project" value="UniProtKB-UniRule"/>
</dbReference>
<keyword evidence="7 9" id="KW-0862">Zinc</keyword>
<evidence type="ECO:0000256" key="7">
    <source>
        <dbReference type="ARBA" id="ARBA00022833"/>
    </source>
</evidence>
<dbReference type="SUPFAM" id="SSF51556">
    <property type="entry name" value="Metallo-dependent hydrolases"/>
    <property type="match status" value="1"/>
</dbReference>
<dbReference type="UniPathway" id="UPA00603">
    <property type="reaction ID" value="UER00660"/>
</dbReference>
<evidence type="ECO:0000256" key="3">
    <source>
        <dbReference type="ARBA" id="ARBA00012781"/>
    </source>
</evidence>
<comment type="function">
    <text evidence="9">Catalyzes the hydrolytic deamination of guanine, producing xanthine and ammonia.</text>
</comment>
<proteinExistence type="inferred from homology"/>
<evidence type="ECO:0000256" key="5">
    <source>
        <dbReference type="ARBA" id="ARBA00022723"/>
    </source>
</evidence>
<comment type="cofactor">
    <cofactor evidence="9">
        <name>Zn(2+)</name>
        <dbReference type="ChEBI" id="CHEBI:29105"/>
    </cofactor>
    <text evidence="9">Binds 1 zinc ion per subunit.</text>
</comment>
<evidence type="ECO:0000256" key="9">
    <source>
        <dbReference type="RuleBase" id="RU366009"/>
    </source>
</evidence>
<dbReference type="PANTHER" id="PTHR11271:SF6">
    <property type="entry name" value="GUANINE DEAMINASE"/>
    <property type="match status" value="1"/>
</dbReference>
<dbReference type="FunFam" id="3.20.20.140:FF:000022">
    <property type="entry name" value="Guanine deaminase"/>
    <property type="match status" value="1"/>
</dbReference>
<evidence type="ECO:0000256" key="2">
    <source>
        <dbReference type="ARBA" id="ARBA00006745"/>
    </source>
</evidence>
<dbReference type="GO" id="GO:0008270">
    <property type="term" value="F:zinc ion binding"/>
    <property type="evidence" value="ECO:0007669"/>
    <property type="project" value="UniProtKB-UniRule"/>
</dbReference>
<evidence type="ECO:0000256" key="4">
    <source>
        <dbReference type="ARBA" id="ARBA00014514"/>
    </source>
</evidence>
<comment type="similarity">
    <text evidence="2 9">Belongs to the metallo-dependent hydrolases superfamily. ATZ/TRZ family.</text>
</comment>
<dbReference type="PANTHER" id="PTHR11271">
    <property type="entry name" value="GUANINE DEAMINASE"/>
    <property type="match status" value="1"/>
</dbReference>
<keyword evidence="6 9" id="KW-0378">Hydrolase</keyword>
<feature type="domain" description="Amidohydrolase-related" evidence="10">
    <location>
        <begin position="70"/>
        <end position="464"/>
    </location>
</feature>
<comment type="pathway">
    <text evidence="1 9">Purine metabolism; guanine degradation; xanthine from guanine: step 1/1.</text>
</comment>
<evidence type="ECO:0000259" key="10">
    <source>
        <dbReference type="Pfam" id="PF01979"/>
    </source>
</evidence>
<dbReference type="EMBL" id="GIIL01001080">
    <property type="protein sequence ID" value="NOV44806.1"/>
    <property type="molecule type" value="Transcribed_RNA"/>
</dbReference>
<dbReference type="Gene3D" id="2.30.40.10">
    <property type="entry name" value="Urease, subunit C, domain 1"/>
    <property type="match status" value="1"/>
</dbReference>
<keyword evidence="5 9" id="KW-0479">Metal-binding</keyword>
<evidence type="ECO:0000256" key="1">
    <source>
        <dbReference type="ARBA" id="ARBA00004984"/>
    </source>
</evidence>
<dbReference type="NCBIfam" id="TIGR02967">
    <property type="entry name" value="guan_deamin"/>
    <property type="match status" value="1"/>
</dbReference>
<evidence type="ECO:0000256" key="8">
    <source>
        <dbReference type="ARBA" id="ARBA00051148"/>
    </source>
</evidence>
<dbReference type="InterPro" id="IPR014311">
    <property type="entry name" value="Guanine_deaminase"/>
</dbReference>
<dbReference type="AlphaFoldDB" id="A0A6M2DFB6"/>
<dbReference type="Gene3D" id="3.20.20.140">
    <property type="entry name" value="Metal-dependent hydrolases"/>
    <property type="match status" value="1"/>
</dbReference>
<dbReference type="EC" id="3.5.4.3" evidence="3 9"/>
<sequence>MSTTGDHFIIGTIVHALSIDELQIINKGYLAVNQGEIIGIGDASSIECPLKYIATHGLNCVVTNLTDTQFIMPGFVDCHIHAPQMPNIGLGLGLPLLDWLDTFTFPLESEYKNIDFASKVYDTVVRRTLKCGTTTASYFATIHKESSLALARACVEQGQRAFIGKVNMNSQIPSYYREDTYDSIQDTKDVINSIARMNSTLVKPTITPRFALSCDMHLMNELSKIAKQHDLNIQSHISENKSEVKAVAKAYPKNTSYANVYDEAELLTNKTIMAHGVYLTDEELIILKQRGTSVAHCPSSNTNLASGLCNVRRLLKAGLTVGLGTDISGGNTCMILDVMRRAIDVSQHLSFLKSDDIVCPGEMIIAEQSPLTYANAIYLATLGGAEALSLHSKIGNFVVGKKFDAILIDIFAHGSPIDKFEFTSELSAKIEPDENVKISNYIQKFVLVGDERNIVKVFVDGRQVK</sequence>
<dbReference type="GO" id="GO:0006147">
    <property type="term" value="P:guanine catabolic process"/>
    <property type="evidence" value="ECO:0007669"/>
    <property type="project" value="UniProtKB-UniRule"/>
</dbReference>
<dbReference type="SUPFAM" id="SSF51338">
    <property type="entry name" value="Composite domain of metallo-dependent hydrolases"/>
    <property type="match status" value="1"/>
</dbReference>
<reference evidence="11" key="1">
    <citation type="submission" date="2020-03" db="EMBL/GenBank/DDBJ databases">
        <title>Transcriptomic Profiling of the Digestive Tract of the Rat Flea, Xenopsylla cheopis, Following Blood Feeding and Infection with Yersinia pestis.</title>
        <authorList>
            <person name="Bland D.M."/>
            <person name="Martens C.A."/>
            <person name="Virtaneva K."/>
            <person name="Kanakabandi K."/>
            <person name="Long D."/>
            <person name="Rosenke R."/>
            <person name="Saturday G.A."/>
            <person name="Hoyt F.H."/>
            <person name="Bruno D.P."/>
            <person name="Ribeiro J.M.C."/>
            <person name="Hinnebusch J."/>
        </authorList>
    </citation>
    <scope>NUCLEOTIDE SEQUENCE</scope>
</reference>
<dbReference type="InterPro" id="IPR011059">
    <property type="entry name" value="Metal-dep_hydrolase_composite"/>
</dbReference>
<comment type="catalytic activity">
    <reaction evidence="8 9">
        <text>guanine + H2O + H(+) = xanthine + NH4(+)</text>
        <dbReference type="Rhea" id="RHEA:14665"/>
        <dbReference type="ChEBI" id="CHEBI:15377"/>
        <dbReference type="ChEBI" id="CHEBI:15378"/>
        <dbReference type="ChEBI" id="CHEBI:16235"/>
        <dbReference type="ChEBI" id="CHEBI:17712"/>
        <dbReference type="ChEBI" id="CHEBI:28938"/>
        <dbReference type="EC" id="3.5.4.3"/>
    </reaction>
</comment>
<name>A0A6M2DFB6_XENCH</name>
<evidence type="ECO:0000256" key="6">
    <source>
        <dbReference type="ARBA" id="ARBA00022801"/>
    </source>
</evidence>
<accession>A0A6M2DFB6</accession>
<evidence type="ECO:0000313" key="11">
    <source>
        <dbReference type="EMBL" id="NOV44806.1"/>
    </source>
</evidence>
<protein>
    <recommendedName>
        <fullName evidence="4 9">Guanine deaminase</fullName>
        <shortName evidence="9">Guanase</shortName>
        <ecNumber evidence="3 9">3.5.4.3</ecNumber>
    </recommendedName>
    <alternativeName>
        <fullName evidence="9">Guanine aminohydrolase</fullName>
    </alternativeName>
</protein>
<dbReference type="GO" id="GO:0005829">
    <property type="term" value="C:cytosol"/>
    <property type="evidence" value="ECO:0007669"/>
    <property type="project" value="TreeGrafter"/>
</dbReference>
<dbReference type="InterPro" id="IPR051607">
    <property type="entry name" value="Metallo-dep_hydrolases"/>
</dbReference>
<dbReference type="InterPro" id="IPR032466">
    <property type="entry name" value="Metal_Hydrolase"/>
</dbReference>